<keyword evidence="9" id="KW-1185">Reference proteome</keyword>
<comment type="subcellular location">
    <subcellularLocation>
        <location evidence="1">Cell membrane</location>
        <topology evidence="1">Multi-pass membrane protein</topology>
    </subcellularLocation>
</comment>
<gene>
    <name evidence="8" type="ORF">FL622_11415</name>
</gene>
<dbReference type="AlphaFoldDB" id="A0A550JAL3"/>
<feature type="transmembrane region" description="Helical" evidence="7">
    <location>
        <begin position="295"/>
        <end position="314"/>
    </location>
</feature>
<reference evidence="8 9" key="1">
    <citation type="submission" date="2019-07" db="EMBL/GenBank/DDBJ databases">
        <title>Insights of Desulfuromonas acetexigens electromicrobiology.</title>
        <authorList>
            <person name="Katuri K."/>
            <person name="Sapireddy V."/>
            <person name="Shaw D.R."/>
            <person name="Saikaly P."/>
        </authorList>
    </citation>
    <scope>NUCLEOTIDE SEQUENCE [LARGE SCALE GENOMIC DNA]</scope>
    <source>
        <strain evidence="8 9">2873</strain>
    </source>
</reference>
<dbReference type="EMBL" id="VJVV01000008">
    <property type="protein sequence ID" value="TRO80237.1"/>
    <property type="molecule type" value="Genomic_DNA"/>
</dbReference>
<dbReference type="PANTHER" id="PTHR34184">
    <property type="entry name" value="UPF0718 PROTEIN YCGR"/>
    <property type="match status" value="1"/>
</dbReference>
<feature type="transmembrane region" description="Helical" evidence="7">
    <location>
        <begin position="232"/>
        <end position="256"/>
    </location>
</feature>
<feature type="transmembrane region" description="Helical" evidence="7">
    <location>
        <begin position="115"/>
        <end position="138"/>
    </location>
</feature>
<name>A0A550JAL3_9BACT</name>
<evidence type="ECO:0000256" key="3">
    <source>
        <dbReference type="ARBA" id="ARBA00022475"/>
    </source>
</evidence>
<feature type="transmembrane region" description="Helical" evidence="7">
    <location>
        <begin position="86"/>
        <end position="108"/>
    </location>
</feature>
<feature type="transmembrane region" description="Helical" evidence="7">
    <location>
        <begin position="20"/>
        <end position="38"/>
    </location>
</feature>
<dbReference type="Pfam" id="PF03773">
    <property type="entry name" value="ArsP_1"/>
    <property type="match status" value="1"/>
</dbReference>
<feature type="transmembrane region" description="Helical" evidence="7">
    <location>
        <begin position="50"/>
        <end position="80"/>
    </location>
</feature>
<dbReference type="OrthoDB" id="9777774at2"/>
<evidence type="ECO:0000256" key="4">
    <source>
        <dbReference type="ARBA" id="ARBA00022692"/>
    </source>
</evidence>
<evidence type="ECO:0000256" key="5">
    <source>
        <dbReference type="ARBA" id="ARBA00022989"/>
    </source>
</evidence>
<keyword evidence="5 7" id="KW-1133">Transmembrane helix</keyword>
<dbReference type="InterPro" id="IPR005524">
    <property type="entry name" value="DUF318"/>
</dbReference>
<evidence type="ECO:0000313" key="9">
    <source>
        <dbReference type="Proteomes" id="UP000317155"/>
    </source>
</evidence>
<evidence type="ECO:0008006" key="10">
    <source>
        <dbReference type="Google" id="ProtNLM"/>
    </source>
</evidence>
<evidence type="ECO:0000256" key="6">
    <source>
        <dbReference type="ARBA" id="ARBA00023136"/>
    </source>
</evidence>
<keyword evidence="4 7" id="KW-0812">Transmembrane</keyword>
<evidence type="ECO:0000256" key="2">
    <source>
        <dbReference type="ARBA" id="ARBA00006386"/>
    </source>
</evidence>
<feature type="transmembrane region" description="Helical" evidence="7">
    <location>
        <begin position="268"/>
        <end position="288"/>
    </location>
</feature>
<comment type="caution">
    <text evidence="8">The sequence shown here is derived from an EMBL/GenBank/DDBJ whole genome shotgun (WGS) entry which is preliminary data.</text>
</comment>
<dbReference type="GO" id="GO:0005886">
    <property type="term" value="C:plasma membrane"/>
    <property type="evidence" value="ECO:0007669"/>
    <property type="project" value="UniProtKB-SubCell"/>
</dbReference>
<keyword evidence="3" id="KW-1003">Cell membrane</keyword>
<organism evidence="8 9">
    <name type="scientific">Trichloromonas acetexigens</name>
    <dbReference type="NCBI Taxonomy" id="38815"/>
    <lineage>
        <taxon>Bacteria</taxon>
        <taxon>Pseudomonadati</taxon>
        <taxon>Thermodesulfobacteriota</taxon>
        <taxon>Desulfuromonadia</taxon>
        <taxon>Desulfuromonadales</taxon>
        <taxon>Trichloromonadaceae</taxon>
        <taxon>Trichloromonas</taxon>
    </lineage>
</organism>
<dbReference type="PANTHER" id="PTHR34184:SF4">
    <property type="entry name" value="UPF0718 PROTEIN YCGR"/>
    <property type="match status" value="1"/>
</dbReference>
<dbReference type="Proteomes" id="UP000317155">
    <property type="component" value="Unassembled WGS sequence"/>
</dbReference>
<keyword evidence="6 7" id="KW-0472">Membrane</keyword>
<dbReference type="RefSeq" id="WP_092058408.1">
    <property type="nucleotide sequence ID" value="NZ_FOJJ01000040.1"/>
</dbReference>
<comment type="similarity">
    <text evidence="2">Belongs to the UPF0718 family.</text>
</comment>
<evidence type="ECO:0000313" key="8">
    <source>
        <dbReference type="EMBL" id="TRO80237.1"/>
    </source>
</evidence>
<evidence type="ECO:0000256" key="7">
    <source>
        <dbReference type="SAM" id="Phobius"/>
    </source>
</evidence>
<protein>
    <recommendedName>
        <fullName evidence="10">Permease</fullName>
    </recommendedName>
</protein>
<evidence type="ECO:0000256" key="1">
    <source>
        <dbReference type="ARBA" id="ARBA00004651"/>
    </source>
</evidence>
<feature type="transmembrane region" description="Helical" evidence="7">
    <location>
        <begin position="203"/>
        <end position="225"/>
    </location>
</feature>
<sequence length="318" mass="33929">MPDSILLQILTVIWEEITRMWWFFLLSIVLVGLIKGYRLDLRIRDSINRAGAYGIVLAVAVGMVSPLCACGILPIVISLALMGTPIAPLMALLTTSPVMGPDALLLTYRGLGMEFAVLKVVGAAVLGLAAGFVTQALVNQGWLAGNLVRLKPIYRDDGSLAPAAEIGAAAGIEVKTMRIVPRASKLRFILDRTLDAGLFVGKFLLLAIVLEALIVTLVPMSWITLLAGQKSVFSVLVAAVVGLPLPTNQIPIIPILHGLLERGMDRGAAFTLLMAGPVSSIPALIALFGLFRKRVVLTFLAVGLSVSVLLGWLYQLFA</sequence>
<accession>A0A550JAL3</accession>
<proteinExistence type="inferred from homology"/>
<dbReference type="InterPro" id="IPR052923">
    <property type="entry name" value="UPF0718"/>
</dbReference>